<dbReference type="AlphaFoldDB" id="A0A7J7P0G5"/>
<dbReference type="OrthoDB" id="693363at2759"/>
<feature type="region of interest" description="Disordered" evidence="1">
    <location>
        <begin position="75"/>
        <end position="96"/>
    </location>
</feature>
<dbReference type="PANTHER" id="PTHR31365">
    <property type="entry name" value="EXPRESSED PROTEIN"/>
    <property type="match status" value="1"/>
</dbReference>
<proteinExistence type="predicted"/>
<accession>A0A7J7P0G5</accession>
<keyword evidence="3" id="KW-1185">Reference proteome</keyword>
<evidence type="ECO:0000256" key="1">
    <source>
        <dbReference type="SAM" id="MobiDB-lite"/>
    </source>
</evidence>
<feature type="compositionally biased region" description="Low complexity" evidence="1">
    <location>
        <begin position="399"/>
        <end position="415"/>
    </location>
</feature>
<evidence type="ECO:0000313" key="3">
    <source>
        <dbReference type="Proteomes" id="UP000541444"/>
    </source>
</evidence>
<organism evidence="2 3">
    <name type="scientific">Kingdonia uniflora</name>
    <dbReference type="NCBI Taxonomy" id="39325"/>
    <lineage>
        <taxon>Eukaryota</taxon>
        <taxon>Viridiplantae</taxon>
        <taxon>Streptophyta</taxon>
        <taxon>Embryophyta</taxon>
        <taxon>Tracheophyta</taxon>
        <taxon>Spermatophyta</taxon>
        <taxon>Magnoliopsida</taxon>
        <taxon>Ranunculales</taxon>
        <taxon>Circaeasteraceae</taxon>
        <taxon>Kingdonia</taxon>
    </lineage>
</organism>
<reference evidence="2 3" key="1">
    <citation type="journal article" date="2020" name="IScience">
        <title>Genome Sequencing of the Endangered Kingdonia uniflora (Circaeasteraceae, Ranunculales) Reveals Potential Mechanisms of Evolutionary Specialization.</title>
        <authorList>
            <person name="Sun Y."/>
            <person name="Deng T."/>
            <person name="Zhang A."/>
            <person name="Moore M.J."/>
            <person name="Landis J.B."/>
            <person name="Lin N."/>
            <person name="Zhang H."/>
            <person name="Zhang X."/>
            <person name="Huang J."/>
            <person name="Zhang X."/>
            <person name="Sun H."/>
            <person name="Wang H."/>
        </authorList>
    </citation>
    <scope>NUCLEOTIDE SEQUENCE [LARGE SCALE GENOMIC DNA]</scope>
    <source>
        <strain evidence="2">TB1705</strain>
        <tissue evidence="2">Leaf</tissue>
    </source>
</reference>
<dbReference type="EMBL" id="JACGCM010000376">
    <property type="protein sequence ID" value="KAF6172935.1"/>
    <property type="molecule type" value="Genomic_DNA"/>
</dbReference>
<feature type="compositionally biased region" description="Basic and acidic residues" evidence="1">
    <location>
        <begin position="294"/>
        <end position="332"/>
    </location>
</feature>
<protein>
    <submittedName>
        <fullName evidence="2">Uncharacterized protein</fullName>
    </submittedName>
</protein>
<sequence length="431" mass="47845">MVGGGNRRDDGSAGISSTNVFAALDSLRRKKKSDKEAKKKGKSEKVPEEVFWAPAPLTVKSWADVDDDDDYFGTVAPPQSSWGSVDQGQNKESSTAVERDTSSKIFLLKIIVVNSSLTLQRMKWDIRFTPRLLPLELFKGASCFGYAKGYHQSGCPHAKVFDVRLFCWVKDLCLAVIDQAVDDSAIRISVSLHARIREPWTVSLRNKTSFLVFDYLESESEDGLDEGDDFGEDHEHDEHEDEGETEVPEKIESVTKDPPQVSFAPKETERQLSKKELKKKELAELDAVLVELGIPKKEASDLDVSHGDTQEKKSQELNGNGEKEAAHAESKNAKKKKKKSAKEVKDQNHQTNGSEATHGAEEATPAEEAEEDTSIDMKERLKKMASMKKKKSSKEMDAAARAAAIEAAARSAKLAAAKKKEKNHYNQQPVR</sequence>
<dbReference type="PANTHER" id="PTHR31365:SF4">
    <property type="entry name" value="OS05G0179800 PROTEIN"/>
    <property type="match status" value="1"/>
</dbReference>
<feature type="compositionally biased region" description="Basic residues" evidence="1">
    <location>
        <begin position="380"/>
        <end position="392"/>
    </location>
</feature>
<gene>
    <name evidence="2" type="ORF">GIB67_035489</name>
</gene>
<comment type="caution">
    <text evidence="2">The sequence shown here is derived from an EMBL/GenBank/DDBJ whole genome shotgun (WGS) entry which is preliminary data.</text>
</comment>
<name>A0A7J7P0G5_9MAGN</name>
<evidence type="ECO:0000313" key="2">
    <source>
        <dbReference type="EMBL" id="KAF6172935.1"/>
    </source>
</evidence>
<feature type="region of interest" description="Disordered" evidence="1">
    <location>
        <begin position="294"/>
        <end position="431"/>
    </location>
</feature>
<dbReference type="Proteomes" id="UP000541444">
    <property type="component" value="Unassembled WGS sequence"/>
</dbReference>
<feature type="compositionally biased region" description="Acidic residues" evidence="1">
    <location>
        <begin position="364"/>
        <end position="374"/>
    </location>
</feature>
<feature type="compositionally biased region" description="Acidic residues" evidence="1">
    <location>
        <begin position="222"/>
        <end position="232"/>
    </location>
</feature>
<feature type="region of interest" description="Disordered" evidence="1">
    <location>
        <begin position="222"/>
        <end position="273"/>
    </location>
</feature>
<feature type="compositionally biased region" description="Polar residues" evidence="1">
    <location>
        <begin position="77"/>
        <end position="96"/>
    </location>
</feature>